<proteinExistence type="predicted"/>
<reference evidence="1 2" key="1">
    <citation type="submission" date="2014-01" db="EMBL/GenBank/DDBJ databases">
        <title>Full genme sequencing of cellulolytic bacterium Gynuella sunshinyii YC6258T gen. nov., sp. nov.</title>
        <authorList>
            <person name="Khan H."/>
            <person name="Chung E.J."/>
            <person name="Chung Y.R."/>
        </authorList>
    </citation>
    <scope>NUCLEOTIDE SEQUENCE [LARGE SCALE GENOMIC DNA]</scope>
    <source>
        <strain evidence="1 2">YC6258</strain>
    </source>
</reference>
<dbReference type="Proteomes" id="UP000032266">
    <property type="component" value="Chromosome"/>
</dbReference>
<protein>
    <submittedName>
        <fullName evidence="1">Uncharacterized protein</fullName>
    </submittedName>
</protein>
<organism evidence="1 2">
    <name type="scientific">Gynuella sunshinyii YC6258</name>
    <dbReference type="NCBI Taxonomy" id="1445510"/>
    <lineage>
        <taxon>Bacteria</taxon>
        <taxon>Pseudomonadati</taxon>
        <taxon>Pseudomonadota</taxon>
        <taxon>Gammaproteobacteria</taxon>
        <taxon>Oceanospirillales</taxon>
        <taxon>Saccharospirillaceae</taxon>
        <taxon>Gynuella</taxon>
    </lineage>
</organism>
<keyword evidence="2" id="KW-1185">Reference proteome</keyword>
<gene>
    <name evidence="1" type="ORF">YC6258_04608</name>
</gene>
<evidence type="ECO:0000313" key="1">
    <source>
        <dbReference type="EMBL" id="AJQ96640.1"/>
    </source>
</evidence>
<name>A0A0C5VBB3_9GAMM</name>
<dbReference type="HOGENOM" id="CLU_3184299_0_0_6"/>
<sequence length="46" mass="5227">MARKASYLSGFYVLQKNIMKCFSSVFGCFWRETGVLGEIQFVEVGV</sequence>
<dbReference type="EMBL" id="CP007142">
    <property type="protein sequence ID" value="AJQ96640.1"/>
    <property type="molecule type" value="Genomic_DNA"/>
</dbReference>
<dbReference type="AlphaFoldDB" id="A0A0C5VBB3"/>
<evidence type="ECO:0000313" key="2">
    <source>
        <dbReference type="Proteomes" id="UP000032266"/>
    </source>
</evidence>
<accession>A0A0C5VBB3</accession>
<dbReference type="KEGG" id="gsn:YC6258_04608"/>